<name>A0A194WC50_CYTMA</name>
<dbReference type="EMBL" id="CM003108">
    <property type="protein sequence ID" value="KUI73700.1"/>
    <property type="molecule type" value="Genomic_DNA"/>
</dbReference>
<gene>
    <name evidence="2" type="ORF">VM1G_09411</name>
</gene>
<evidence type="ECO:0000313" key="2">
    <source>
        <dbReference type="EMBL" id="KUI73700.1"/>
    </source>
</evidence>
<proteinExistence type="predicted"/>
<accession>A0A194WC50</accession>
<keyword evidence="3" id="KW-1185">Reference proteome</keyword>
<sequence>MLFSSLKRSCLLPLLGHIHHQYASAYDPASGSAVSGNLDIEAPYGIPSDKFRSDTSNPDDMATFNITGYNISSNSGPRSALGWKLAAGIKDGVSLSDATNSSINKDQVFEATTLYLEAPGGMKMDDSWKICAIVYPGLNVNPSEVTATDGTCNDILSADCIQSLTVAAEGAASNGMDTNGRCTDFILPARCTSSFPTNSINTSSITINQTILDNKRFYAYGSAPVNSDDTTSAVDEARQNMWTVITIFGHVSSSGVLSSGNAGIQCIRPSNGTTDASNGTSNPSDSKGTSVDVREMGHLIYSVFAVPFAWVLLSC</sequence>
<organism evidence="2 3">
    <name type="scientific">Cytospora mali</name>
    <name type="common">Apple Valsa canker fungus</name>
    <name type="synonym">Valsa mali</name>
    <dbReference type="NCBI Taxonomy" id="578113"/>
    <lineage>
        <taxon>Eukaryota</taxon>
        <taxon>Fungi</taxon>
        <taxon>Dikarya</taxon>
        <taxon>Ascomycota</taxon>
        <taxon>Pezizomycotina</taxon>
        <taxon>Sordariomycetes</taxon>
        <taxon>Sordariomycetidae</taxon>
        <taxon>Diaporthales</taxon>
        <taxon>Cytosporaceae</taxon>
        <taxon>Cytospora</taxon>
    </lineage>
</organism>
<dbReference type="Proteomes" id="UP000078559">
    <property type="component" value="Chromosome 11"/>
</dbReference>
<reference evidence="2" key="1">
    <citation type="submission" date="2014-12" db="EMBL/GenBank/DDBJ databases">
        <title>Genome Sequence of Valsa Canker Pathogens Uncovers a Specific Adaption of Colonization on Woody Bark.</title>
        <authorList>
            <person name="Yin Z."/>
            <person name="Liu H."/>
            <person name="Gao X."/>
            <person name="Li Z."/>
            <person name="Song N."/>
            <person name="Ke X."/>
            <person name="Dai Q."/>
            <person name="Wu Y."/>
            <person name="Sun Y."/>
            <person name="Xu J.-R."/>
            <person name="Kang Z.K."/>
            <person name="Wang L."/>
            <person name="Huang L."/>
        </authorList>
    </citation>
    <scope>NUCLEOTIDE SEQUENCE [LARGE SCALE GENOMIC DNA]</scope>
    <source>
        <strain evidence="2">03-8</strain>
    </source>
</reference>
<dbReference type="OrthoDB" id="4526039at2759"/>
<evidence type="ECO:0000313" key="3">
    <source>
        <dbReference type="Proteomes" id="UP000078559"/>
    </source>
</evidence>
<evidence type="ECO:0000256" key="1">
    <source>
        <dbReference type="SAM" id="MobiDB-lite"/>
    </source>
</evidence>
<dbReference type="AlphaFoldDB" id="A0A194WC50"/>
<protein>
    <submittedName>
        <fullName evidence="2">Uncharacterized protein</fullName>
    </submittedName>
</protein>
<feature type="region of interest" description="Disordered" evidence="1">
    <location>
        <begin position="268"/>
        <end position="289"/>
    </location>
</feature>